<evidence type="ECO:0000256" key="7">
    <source>
        <dbReference type="ARBA" id="ARBA00022490"/>
    </source>
</evidence>
<keyword evidence="8 26" id="KW-0723">Serine/threonine-protein kinase</keyword>
<dbReference type="GO" id="GO:0005737">
    <property type="term" value="C:cytoplasm"/>
    <property type="evidence" value="ECO:0007669"/>
    <property type="project" value="UniProtKB-SubCell"/>
</dbReference>
<keyword evidence="30" id="KW-1185">Reference proteome</keyword>
<dbReference type="CDD" id="cd08223">
    <property type="entry name" value="STKc_Nek4"/>
    <property type="match status" value="1"/>
</dbReference>
<dbReference type="GO" id="GO:0005524">
    <property type="term" value="F:ATP binding"/>
    <property type="evidence" value="ECO:0007669"/>
    <property type="project" value="UniProtKB-UniRule"/>
</dbReference>
<evidence type="ECO:0000256" key="1">
    <source>
        <dbReference type="ARBA" id="ARBA00001936"/>
    </source>
</evidence>
<evidence type="ECO:0000256" key="21">
    <source>
        <dbReference type="ARBA" id="ARBA00048679"/>
    </source>
</evidence>
<evidence type="ECO:0000256" key="4">
    <source>
        <dbReference type="ARBA" id="ARBA00010886"/>
    </source>
</evidence>
<evidence type="ECO:0000256" key="10">
    <source>
        <dbReference type="ARBA" id="ARBA00022618"/>
    </source>
</evidence>
<evidence type="ECO:0000256" key="14">
    <source>
        <dbReference type="ARBA" id="ARBA00022776"/>
    </source>
</evidence>
<accession>A0AAX7U3F1</accession>
<feature type="binding site" evidence="25">
    <location>
        <position position="34"/>
    </location>
    <ligand>
        <name>ATP</name>
        <dbReference type="ChEBI" id="CHEBI:30616"/>
    </ligand>
</feature>
<comment type="cofactor">
    <cofactor evidence="1">
        <name>Mn(2+)</name>
        <dbReference type="ChEBI" id="CHEBI:29035"/>
    </cofactor>
</comment>
<evidence type="ECO:0000256" key="20">
    <source>
        <dbReference type="ARBA" id="ARBA00047899"/>
    </source>
</evidence>
<reference evidence="30" key="2">
    <citation type="submission" date="2023-03" db="EMBL/GenBank/DDBJ databases">
        <authorList>
            <consortium name="Wellcome Sanger Institute Data Sharing"/>
        </authorList>
    </citation>
    <scope>NUCLEOTIDE SEQUENCE [LARGE SCALE GENOMIC DNA]</scope>
</reference>
<comment type="catalytic activity">
    <reaction evidence="21">
        <text>L-seryl-[protein] + ATP = O-phospho-L-seryl-[protein] + ADP + H(+)</text>
        <dbReference type="Rhea" id="RHEA:17989"/>
        <dbReference type="Rhea" id="RHEA-COMP:9863"/>
        <dbReference type="Rhea" id="RHEA-COMP:11604"/>
        <dbReference type="ChEBI" id="CHEBI:15378"/>
        <dbReference type="ChEBI" id="CHEBI:29999"/>
        <dbReference type="ChEBI" id="CHEBI:30616"/>
        <dbReference type="ChEBI" id="CHEBI:83421"/>
        <dbReference type="ChEBI" id="CHEBI:456216"/>
        <dbReference type="EC" id="2.7.11.1"/>
    </reaction>
</comment>
<evidence type="ECO:0000256" key="23">
    <source>
        <dbReference type="ARBA" id="ARBA00080102"/>
    </source>
</evidence>
<gene>
    <name evidence="29" type="primary">NEK4</name>
</gene>
<dbReference type="InterPro" id="IPR000719">
    <property type="entry name" value="Prot_kinase_dom"/>
</dbReference>
<keyword evidence="13 25" id="KW-0547">Nucleotide-binding</keyword>
<keyword evidence="19" id="KW-0131">Cell cycle</keyword>
<dbReference type="InterPro" id="IPR008271">
    <property type="entry name" value="Ser/Thr_kinase_AS"/>
</dbReference>
<evidence type="ECO:0000256" key="8">
    <source>
        <dbReference type="ARBA" id="ARBA00022527"/>
    </source>
</evidence>
<evidence type="ECO:0000256" key="25">
    <source>
        <dbReference type="PROSITE-ProRule" id="PRU10141"/>
    </source>
</evidence>
<evidence type="ECO:0000256" key="9">
    <source>
        <dbReference type="ARBA" id="ARBA00022553"/>
    </source>
</evidence>
<evidence type="ECO:0000256" key="26">
    <source>
        <dbReference type="RuleBase" id="RU000304"/>
    </source>
</evidence>
<keyword evidence="7" id="KW-0963">Cytoplasm</keyword>
<dbReference type="GO" id="GO:0004674">
    <property type="term" value="F:protein serine/threonine kinase activity"/>
    <property type="evidence" value="ECO:0007669"/>
    <property type="project" value="UniProtKB-KW"/>
</dbReference>
<feature type="domain" description="Protein kinase" evidence="28">
    <location>
        <begin position="5"/>
        <end position="260"/>
    </location>
</feature>
<evidence type="ECO:0000259" key="28">
    <source>
        <dbReference type="PROSITE" id="PS50011"/>
    </source>
</evidence>
<dbReference type="EC" id="2.7.11.1" evidence="5"/>
<dbReference type="InterPro" id="IPR017441">
    <property type="entry name" value="Protein_kinase_ATP_BS"/>
</dbReference>
<comment type="similarity">
    <text evidence="4">Belongs to the protein kinase superfamily. NEK Ser/Thr protein kinase family. NIMA subfamily.</text>
</comment>
<dbReference type="PROSITE" id="PS00107">
    <property type="entry name" value="PROTEIN_KINASE_ATP"/>
    <property type="match status" value="1"/>
</dbReference>
<evidence type="ECO:0000256" key="5">
    <source>
        <dbReference type="ARBA" id="ARBA00012513"/>
    </source>
</evidence>
<evidence type="ECO:0000256" key="2">
    <source>
        <dbReference type="ARBA" id="ARBA00004138"/>
    </source>
</evidence>
<evidence type="ECO:0000256" key="19">
    <source>
        <dbReference type="ARBA" id="ARBA00023306"/>
    </source>
</evidence>
<feature type="region of interest" description="Disordered" evidence="27">
    <location>
        <begin position="290"/>
        <end position="318"/>
    </location>
</feature>
<evidence type="ECO:0000256" key="3">
    <source>
        <dbReference type="ARBA" id="ARBA00004496"/>
    </source>
</evidence>
<keyword evidence="14" id="KW-0498">Mitosis</keyword>
<dbReference type="PROSITE" id="PS00108">
    <property type="entry name" value="PROTEIN_KINASE_ST"/>
    <property type="match status" value="1"/>
</dbReference>
<evidence type="ECO:0000256" key="6">
    <source>
        <dbReference type="ARBA" id="ARBA00022481"/>
    </source>
</evidence>
<dbReference type="FunFam" id="1.10.510.10:FF:000219">
    <property type="entry name" value="Putative serine/threonine-protein kinase Nek4"/>
    <property type="match status" value="1"/>
</dbReference>
<reference evidence="29" key="3">
    <citation type="submission" date="2025-08" db="UniProtKB">
        <authorList>
            <consortium name="Ensembl"/>
        </authorList>
    </citation>
    <scope>IDENTIFICATION</scope>
</reference>
<proteinExistence type="inferred from homology"/>
<comment type="subcellular location">
    <subcellularLocation>
        <location evidence="2">Cell projection</location>
        <location evidence="2">Cilium</location>
    </subcellularLocation>
    <subcellularLocation>
        <location evidence="3">Cytoplasm</location>
    </subcellularLocation>
</comment>
<keyword evidence="17" id="KW-0460">Magnesium</keyword>
<keyword evidence="12" id="KW-0479">Metal-binding</keyword>
<evidence type="ECO:0000313" key="29">
    <source>
        <dbReference type="Ensembl" id="ENSACLP00000060021.1"/>
    </source>
</evidence>
<dbReference type="SUPFAM" id="SSF56112">
    <property type="entry name" value="Protein kinase-like (PK-like)"/>
    <property type="match status" value="1"/>
</dbReference>
<dbReference type="Pfam" id="PF00069">
    <property type="entry name" value="Pkinase"/>
    <property type="match status" value="1"/>
</dbReference>
<keyword evidence="6" id="KW-0488">Methylation</keyword>
<evidence type="ECO:0000256" key="11">
    <source>
        <dbReference type="ARBA" id="ARBA00022679"/>
    </source>
</evidence>
<dbReference type="AlphaFoldDB" id="A0AAX7U3F1"/>
<dbReference type="SMART" id="SM00220">
    <property type="entry name" value="S_TKc"/>
    <property type="match status" value="1"/>
</dbReference>
<sequence>MMNNYTFIRVVGKGSYGEVNLVKHKTDRKQYVIKRLNLTTSSKRERRAAEQEAQLLSQLRHPNIVTYKESWEGDDCQLYIVMGFCEGGDLYHRLKQQKGELLPERQVVEWFVQIAMALQYLHERNILHRDLKTQNIFLTKTNIIKVGDLGIARVLENQNDMASTLIGTPYYMSPELFSNKPYNHKSDVWALGCCVYEMSTLKHAFNAKDMNSLVYRIVEGKLPQMPSKYEPQLGDLIKSMLSKRPEDRPDVKLILRQPYIKRQIAMFLEATKDLKHISVLYQQDKLLEQKSDEDECSSSTSSTERSEGDCRERKTESSDMHDLVNMMTQTLRMDVGDGVSEGDRGRFGSTALPEFKLNRKYRDTLLLHGKAREEAENLSLGQIGSPSGPAKIRRAIERLRTDVVKGLGVKLLDKVLEVMEEEDDAKRELCLRNLMGDEKYQAYAVMVRQLKFFEDMAFKI</sequence>
<dbReference type="GO" id="GO:0046872">
    <property type="term" value="F:metal ion binding"/>
    <property type="evidence" value="ECO:0007669"/>
    <property type="project" value="UniProtKB-KW"/>
</dbReference>
<dbReference type="GO" id="GO:0005929">
    <property type="term" value="C:cilium"/>
    <property type="evidence" value="ECO:0007669"/>
    <property type="project" value="UniProtKB-SubCell"/>
</dbReference>
<evidence type="ECO:0000313" key="30">
    <source>
        <dbReference type="Proteomes" id="UP000265100"/>
    </source>
</evidence>
<dbReference type="InterPro" id="IPR051131">
    <property type="entry name" value="NEK_Ser/Thr_kinase_NIMA"/>
</dbReference>
<dbReference type="Gene3D" id="1.10.510.10">
    <property type="entry name" value="Transferase(Phosphotransferase) domain 1"/>
    <property type="match status" value="1"/>
</dbReference>
<evidence type="ECO:0000256" key="27">
    <source>
        <dbReference type="SAM" id="MobiDB-lite"/>
    </source>
</evidence>
<protein>
    <recommendedName>
        <fullName evidence="22">Serine/threonine-protein kinase Nek4</fullName>
        <ecNumber evidence="5">2.7.11.1</ecNumber>
    </recommendedName>
    <alternativeName>
        <fullName evidence="24">Never in mitosis A-related kinase 4</fullName>
    </alternativeName>
    <alternativeName>
        <fullName evidence="23">Serine/threonine-protein kinase 2</fullName>
    </alternativeName>
</protein>
<keyword evidence="18" id="KW-0966">Cell projection</keyword>
<evidence type="ECO:0000256" key="22">
    <source>
        <dbReference type="ARBA" id="ARBA00067731"/>
    </source>
</evidence>
<evidence type="ECO:0000256" key="18">
    <source>
        <dbReference type="ARBA" id="ARBA00023273"/>
    </source>
</evidence>
<dbReference type="PANTHER" id="PTHR44899">
    <property type="entry name" value="CAMK FAMILY PROTEIN KINASE"/>
    <property type="match status" value="1"/>
</dbReference>
<feature type="compositionally biased region" description="Basic and acidic residues" evidence="27">
    <location>
        <begin position="304"/>
        <end position="318"/>
    </location>
</feature>
<evidence type="ECO:0000256" key="12">
    <source>
        <dbReference type="ARBA" id="ARBA00022723"/>
    </source>
</evidence>
<organism evidence="29 30">
    <name type="scientific">Astatotilapia calliptera</name>
    <name type="common">Eastern happy</name>
    <name type="synonym">Chromis callipterus</name>
    <dbReference type="NCBI Taxonomy" id="8154"/>
    <lineage>
        <taxon>Eukaryota</taxon>
        <taxon>Metazoa</taxon>
        <taxon>Chordata</taxon>
        <taxon>Craniata</taxon>
        <taxon>Vertebrata</taxon>
        <taxon>Euteleostomi</taxon>
        <taxon>Actinopterygii</taxon>
        <taxon>Neopterygii</taxon>
        <taxon>Teleostei</taxon>
        <taxon>Neoteleostei</taxon>
        <taxon>Acanthomorphata</taxon>
        <taxon>Ovalentaria</taxon>
        <taxon>Cichlomorphae</taxon>
        <taxon>Cichliformes</taxon>
        <taxon>Cichlidae</taxon>
        <taxon>African cichlids</taxon>
        <taxon>Pseudocrenilabrinae</taxon>
        <taxon>Haplochromini</taxon>
        <taxon>Astatotilapia</taxon>
    </lineage>
</organism>
<evidence type="ECO:0000256" key="15">
    <source>
        <dbReference type="ARBA" id="ARBA00022777"/>
    </source>
</evidence>
<dbReference type="GO" id="GO:0051301">
    <property type="term" value="P:cell division"/>
    <property type="evidence" value="ECO:0007669"/>
    <property type="project" value="UniProtKB-KW"/>
</dbReference>
<reference evidence="29" key="4">
    <citation type="submission" date="2025-09" db="UniProtKB">
        <authorList>
            <consortium name="Ensembl"/>
        </authorList>
    </citation>
    <scope>IDENTIFICATION</scope>
</reference>
<evidence type="ECO:0000256" key="24">
    <source>
        <dbReference type="ARBA" id="ARBA00082679"/>
    </source>
</evidence>
<dbReference type="GeneTree" id="ENSGT00940000157448"/>
<name>A0AAX7U3F1_ASTCA</name>
<dbReference type="PROSITE" id="PS50011">
    <property type="entry name" value="PROTEIN_KINASE_DOM"/>
    <property type="match status" value="1"/>
</dbReference>
<keyword evidence="9" id="KW-0597">Phosphoprotein</keyword>
<keyword evidence="15" id="KW-0418">Kinase</keyword>
<keyword evidence="10" id="KW-0132">Cell division</keyword>
<evidence type="ECO:0000256" key="17">
    <source>
        <dbReference type="ARBA" id="ARBA00022842"/>
    </source>
</evidence>
<reference evidence="29 30" key="1">
    <citation type="submission" date="2018-05" db="EMBL/GenBank/DDBJ databases">
        <authorList>
            <person name="Datahose"/>
        </authorList>
    </citation>
    <scope>NUCLEOTIDE SEQUENCE</scope>
</reference>
<dbReference type="FunFam" id="3.30.200.20:FF:000247">
    <property type="entry name" value="serine/threonine-protein kinase Nek4 isoform X1"/>
    <property type="match status" value="1"/>
</dbReference>
<dbReference type="InterPro" id="IPR011009">
    <property type="entry name" value="Kinase-like_dom_sf"/>
</dbReference>
<dbReference type="Proteomes" id="UP000265100">
    <property type="component" value="Chromosome 5"/>
</dbReference>
<evidence type="ECO:0000256" key="13">
    <source>
        <dbReference type="ARBA" id="ARBA00022741"/>
    </source>
</evidence>
<dbReference type="Gene3D" id="3.30.200.20">
    <property type="entry name" value="Phosphorylase Kinase, domain 1"/>
    <property type="match status" value="1"/>
</dbReference>
<keyword evidence="11" id="KW-0808">Transferase</keyword>
<comment type="catalytic activity">
    <reaction evidence="20">
        <text>L-threonyl-[protein] + ATP = O-phospho-L-threonyl-[protein] + ADP + H(+)</text>
        <dbReference type="Rhea" id="RHEA:46608"/>
        <dbReference type="Rhea" id="RHEA-COMP:11060"/>
        <dbReference type="Rhea" id="RHEA-COMP:11605"/>
        <dbReference type="ChEBI" id="CHEBI:15378"/>
        <dbReference type="ChEBI" id="CHEBI:30013"/>
        <dbReference type="ChEBI" id="CHEBI:30616"/>
        <dbReference type="ChEBI" id="CHEBI:61977"/>
        <dbReference type="ChEBI" id="CHEBI:456216"/>
        <dbReference type="EC" id="2.7.11.1"/>
    </reaction>
</comment>
<dbReference type="PANTHER" id="PTHR44899:SF7">
    <property type="entry name" value="NIMA-RELATED KINASE"/>
    <property type="match status" value="1"/>
</dbReference>
<keyword evidence="16 25" id="KW-0067">ATP-binding</keyword>
<dbReference type="Ensembl" id="ENSACLT00000060258.1">
    <property type="protein sequence ID" value="ENSACLP00000060021.1"/>
    <property type="gene ID" value="ENSACLG00000007334.2"/>
</dbReference>
<evidence type="ECO:0000256" key="16">
    <source>
        <dbReference type="ARBA" id="ARBA00022840"/>
    </source>
</evidence>